<evidence type="ECO:0000256" key="1">
    <source>
        <dbReference type="ARBA" id="ARBA00023125"/>
    </source>
</evidence>
<evidence type="ECO:0000313" key="6">
    <source>
        <dbReference type="Proteomes" id="UP001301958"/>
    </source>
</evidence>
<dbReference type="SMART" id="SM00398">
    <property type="entry name" value="HMG"/>
    <property type="match status" value="1"/>
</dbReference>
<feature type="DNA-binding region" description="HMG box" evidence="3">
    <location>
        <begin position="134"/>
        <end position="202"/>
    </location>
</feature>
<sequence length="243" mass="27259">MSFAAQVNVIAGLTSDRTPLSFLFWGNEMIIQCIAVDDDHSNIVAFLRPVADKFKVFINGHDAALVHRLGTRMYYVVTVAFAMTLNHKIFGVLSTTYGNTNPALNIAVAASEELPELDSMPMIESKNIVKNGRIPRPRNQFILYRQWMSTRLQAENPGLTAGSISQVVSQMWHAEKPKVKAHFKALAGREDRIHKARFPGYRYETGQTRVDRRIHASPEKLYTIQETAADIDILLGGLLDGLY</sequence>
<keyword evidence="3" id="KW-0539">Nucleus</keyword>
<dbReference type="SUPFAM" id="SSF47095">
    <property type="entry name" value="HMG-box"/>
    <property type="match status" value="1"/>
</dbReference>
<keyword evidence="1 3" id="KW-0238">DNA-binding</keyword>
<feature type="domain" description="HMG box" evidence="4">
    <location>
        <begin position="134"/>
        <end position="202"/>
    </location>
</feature>
<evidence type="ECO:0000259" key="4">
    <source>
        <dbReference type="PROSITE" id="PS50118"/>
    </source>
</evidence>
<dbReference type="Pfam" id="PF00505">
    <property type="entry name" value="HMG_box"/>
    <property type="match status" value="1"/>
</dbReference>
<dbReference type="Gene3D" id="1.10.30.10">
    <property type="entry name" value="High mobility group box domain"/>
    <property type="match status" value="1"/>
</dbReference>
<dbReference type="GO" id="GO:0030154">
    <property type="term" value="P:cell differentiation"/>
    <property type="evidence" value="ECO:0007669"/>
    <property type="project" value="TreeGrafter"/>
</dbReference>
<dbReference type="InterPro" id="IPR050140">
    <property type="entry name" value="SRY-related_HMG-box_TF-like"/>
</dbReference>
<dbReference type="PROSITE" id="PS50118">
    <property type="entry name" value="HMG_BOX_2"/>
    <property type="match status" value="1"/>
</dbReference>
<accession>A0AAN7GNN1</accession>
<reference evidence="5" key="2">
    <citation type="submission" date="2023-05" db="EMBL/GenBank/DDBJ databases">
        <authorList>
            <consortium name="Lawrence Berkeley National Laboratory"/>
            <person name="Steindorff A."/>
            <person name="Hensen N."/>
            <person name="Bonometti L."/>
            <person name="Westerberg I."/>
            <person name="Brannstrom I.O."/>
            <person name="Guillou S."/>
            <person name="Cros-Aarteil S."/>
            <person name="Calhoun S."/>
            <person name="Haridas S."/>
            <person name="Kuo A."/>
            <person name="Mondo S."/>
            <person name="Pangilinan J."/>
            <person name="Riley R."/>
            <person name="Labutti K."/>
            <person name="Andreopoulos B."/>
            <person name="Lipzen A."/>
            <person name="Chen C."/>
            <person name="Yanf M."/>
            <person name="Daum C."/>
            <person name="Ng V."/>
            <person name="Clum A."/>
            <person name="Ohm R."/>
            <person name="Martin F."/>
            <person name="Silar P."/>
            <person name="Natvig D."/>
            <person name="Lalanne C."/>
            <person name="Gautier V."/>
            <person name="Ament-Velasquez S.L."/>
            <person name="Kruys A."/>
            <person name="Hutchinson M.I."/>
            <person name="Powell A.J."/>
            <person name="Barry K."/>
            <person name="Miller A.N."/>
            <person name="Grigoriev I.V."/>
            <person name="Debuchy R."/>
            <person name="Gladieux P."/>
            <person name="Thoren M.H."/>
            <person name="Johannesson H."/>
        </authorList>
    </citation>
    <scope>NUCLEOTIDE SEQUENCE</scope>
    <source>
        <strain evidence="5">CBS 990.96</strain>
    </source>
</reference>
<comment type="caution">
    <text evidence="5">The sequence shown here is derived from an EMBL/GenBank/DDBJ whole genome shotgun (WGS) entry which is preliminary data.</text>
</comment>
<proteinExistence type="predicted"/>
<protein>
    <submittedName>
        <fullName evidence="5">High mobility group box-domain-containing protein</fullName>
    </submittedName>
</protein>
<gene>
    <name evidence="5" type="ORF">QBC38DRAFT_503350</name>
</gene>
<evidence type="ECO:0000313" key="5">
    <source>
        <dbReference type="EMBL" id="KAK4223217.1"/>
    </source>
</evidence>
<organism evidence="5 6">
    <name type="scientific">Podospora fimiseda</name>
    <dbReference type="NCBI Taxonomy" id="252190"/>
    <lineage>
        <taxon>Eukaryota</taxon>
        <taxon>Fungi</taxon>
        <taxon>Dikarya</taxon>
        <taxon>Ascomycota</taxon>
        <taxon>Pezizomycotina</taxon>
        <taxon>Sordariomycetes</taxon>
        <taxon>Sordariomycetidae</taxon>
        <taxon>Sordariales</taxon>
        <taxon>Podosporaceae</taxon>
        <taxon>Podospora</taxon>
    </lineage>
</organism>
<dbReference type="EMBL" id="MU865435">
    <property type="protein sequence ID" value="KAK4223217.1"/>
    <property type="molecule type" value="Genomic_DNA"/>
</dbReference>
<dbReference type="InterPro" id="IPR009071">
    <property type="entry name" value="HMG_box_dom"/>
</dbReference>
<dbReference type="GO" id="GO:0005634">
    <property type="term" value="C:nucleus"/>
    <property type="evidence" value="ECO:0007669"/>
    <property type="project" value="UniProtKB-UniRule"/>
</dbReference>
<evidence type="ECO:0000256" key="3">
    <source>
        <dbReference type="PROSITE-ProRule" id="PRU00267"/>
    </source>
</evidence>
<dbReference type="InterPro" id="IPR036910">
    <property type="entry name" value="HMG_box_dom_sf"/>
</dbReference>
<dbReference type="GO" id="GO:0001228">
    <property type="term" value="F:DNA-binding transcription activator activity, RNA polymerase II-specific"/>
    <property type="evidence" value="ECO:0007669"/>
    <property type="project" value="TreeGrafter"/>
</dbReference>
<evidence type="ECO:0000256" key="2">
    <source>
        <dbReference type="ARBA" id="ARBA00023163"/>
    </source>
</evidence>
<keyword evidence="6" id="KW-1185">Reference proteome</keyword>
<dbReference type="PANTHER" id="PTHR10270">
    <property type="entry name" value="SOX TRANSCRIPTION FACTOR"/>
    <property type="match status" value="1"/>
</dbReference>
<dbReference type="AlphaFoldDB" id="A0AAN7GNN1"/>
<dbReference type="Proteomes" id="UP001301958">
    <property type="component" value="Unassembled WGS sequence"/>
</dbReference>
<dbReference type="GO" id="GO:0000978">
    <property type="term" value="F:RNA polymerase II cis-regulatory region sequence-specific DNA binding"/>
    <property type="evidence" value="ECO:0007669"/>
    <property type="project" value="TreeGrafter"/>
</dbReference>
<dbReference type="GO" id="GO:0000122">
    <property type="term" value="P:negative regulation of transcription by RNA polymerase II"/>
    <property type="evidence" value="ECO:0007669"/>
    <property type="project" value="TreeGrafter"/>
</dbReference>
<reference evidence="5" key="1">
    <citation type="journal article" date="2023" name="Mol. Phylogenet. Evol.">
        <title>Genome-scale phylogeny and comparative genomics of the fungal order Sordariales.</title>
        <authorList>
            <person name="Hensen N."/>
            <person name="Bonometti L."/>
            <person name="Westerberg I."/>
            <person name="Brannstrom I.O."/>
            <person name="Guillou S."/>
            <person name="Cros-Aarteil S."/>
            <person name="Calhoun S."/>
            <person name="Haridas S."/>
            <person name="Kuo A."/>
            <person name="Mondo S."/>
            <person name="Pangilinan J."/>
            <person name="Riley R."/>
            <person name="LaButti K."/>
            <person name="Andreopoulos B."/>
            <person name="Lipzen A."/>
            <person name="Chen C."/>
            <person name="Yan M."/>
            <person name="Daum C."/>
            <person name="Ng V."/>
            <person name="Clum A."/>
            <person name="Steindorff A."/>
            <person name="Ohm R.A."/>
            <person name="Martin F."/>
            <person name="Silar P."/>
            <person name="Natvig D.O."/>
            <person name="Lalanne C."/>
            <person name="Gautier V."/>
            <person name="Ament-Velasquez S.L."/>
            <person name="Kruys A."/>
            <person name="Hutchinson M.I."/>
            <person name="Powell A.J."/>
            <person name="Barry K."/>
            <person name="Miller A.N."/>
            <person name="Grigoriev I.V."/>
            <person name="Debuchy R."/>
            <person name="Gladieux P."/>
            <person name="Hiltunen Thoren M."/>
            <person name="Johannesson H."/>
        </authorList>
    </citation>
    <scope>NUCLEOTIDE SEQUENCE</scope>
    <source>
        <strain evidence="5">CBS 990.96</strain>
    </source>
</reference>
<dbReference type="PANTHER" id="PTHR10270:SF161">
    <property type="entry name" value="SEX-DETERMINING REGION Y PROTEIN"/>
    <property type="match status" value="1"/>
</dbReference>
<dbReference type="CDD" id="cd01389">
    <property type="entry name" value="HMG-box_ROX1-like"/>
    <property type="match status" value="1"/>
</dbReference>
<name>A0AAN7GNN1_9PEZI</name>
<keyword evidence="2" id="KW-0804">Transcription</keyword>